<protein>
    <submittedName>
        <fullName evidence="2">Nuclear transport factor 2 family protein</fullName>
    </submittedName>
</protein>
<dbReference type="AlphaFoldDB" id="A0A430G7U0"/>
<evidence type="ECO:0000313" key="3">
    <source>
        <dbReference type="Proteomes" id="UP000287746"/>
    </source>
</evidence>
<organism evidence="2 3">
    <name type="scientific">Sphingomonas koreensis</name>
    <dbReference type="NCBI Taxonomy" id="93064"/>
    <lineage>
        <taxon>Bacteria</taxon>
        <taxon>Pseudomonadati</taxon>
        <taxon>Pseudomonadota</taxon>
        <taxon>Alphaproteobacteria</taxon>
        <taxon>Sphingomonadales</taxon>
        <taxon>Sphingomonadaceae</taxon>
        <taxon>Sphingomonas</taxon>
    </lineage>
</organism>
<dbReference type="Gene3D" id="3.10.450.50">
    <property type="match status" value="1"/>
</dbReference>
<comment type="caution">
    <text evidence="2">The sequence shown here is derived from an EMBL/GenBank/DDBJ whole genome shotgun (WGS) entry which is preliminary data.</text>
</comment>
<dbReference type="Pfam" id="PF13577">
    <property type="entry name" value="SnoaL_4"/>
    <property type="match status" value="1"/>
</dbReference>
<dbReference type="SUPFAM" id="SSF54427">
    <property type="entry name" value="NTF2-like"/>
    <property type="match status" value="1"/>
</dbReference>
<proteinExistence type="predicted"/>
<gene>
    <name evidence="2" type="ORF">DAH66_02450</name>
</gene>
<dbReference type="InterPro" id="IPR037401">
    <property type="entry name" value="SnoaL-like"/>
</dbReference>
<dbReference type="Proteomes" id="UP000287746">
    <property type="component" value="Unassembled WGS sequence"/>
</dbReference>
<evidence type="ECO:0000313" key="2">
    <source>
        <dbReference type="EMBL" id="RSY89539.1"/>
    </source>
</evidence>
<name>A0A430G7U0_9SPHN</name>
<sequence length="222" mass="24904">MAATICARDWDRMTDDIIARLDRMEALEAIRQLAFGYALCVDARDLDALVSLYVDDVRAGGGKQGRPALRETFDAALRQFTTSAHHVTNHLIELLGPDDAIGLVSCWIEHEVGPDWVTASLLYHDRYARRNGVWLFRGRVQTRLYATAQDDPPVGPAKMRWPGAPVAETGFHDSLPSWAEYWDGGAGTAWDGEGADRLVSRLRRGTRLPPPPRYIFRDQTEE</sequence>
<accession>A0A430G7U0</accession>
<dbReference type="EMBL" id="QQYZ01000002">
    <property type="protein sequence ID" value="RSY89539.1"/>
    <property type="molecule type" value="Genomic_DNA"/>
</dbReference>
<reference evidence="2 3" key="1">
    <citation type="submission" date="2018-07" db="EMBL/GenBank/DDBJ databases">
        <title>Genomic and Epidemiologic Investigation of an Indolent Hospital Outbreak.</title>
        <authorList>
            <person name="Johnson R.C."/>
            <person name="Deming C."/>
            <person name="Conlan S."/>
            <person name="Zellmer C.J."/>
            <person name="Michelin A.V."/>
            <person name="Lee-Lin S."/>
            <person name="Thomas P.J."/>
            <person name="Park M."/>
            <person name="Weingarten R.A."/>
            <person name="Less J."/>
            <person name="Dekker J.P."/>
            <person name="Frank K.M."/>
            <person name="Musser K.A."/>
            <person name="Mcquiston J.R."/>
            <person name="Henderson D.K."/>
            <person name="Lau A.F."/>
            <person name="Palmore T.N."/>
            <person name="Segre J.A."/>
        </authorList>
    </citation>
    <scope>NUCLEOTIDE SEQUENCE [LARGE SCALE GENOMIC DNA]</scope>
    <source>
        <strain evidence="2 3">SK-CDC1_0717</strain>
    </source>
</reference>
<evidence type="ECO:0000259" key="1">
    <source>
        <dbReference type="Pfam" id="PF13577"/>
    </source>
</evidence>
<dbReference type="CDD" id="cd00531">
    <property type="entry name" value="NTF2_like"/>
    <property type="match status" value="1"/>
</dbReference>
<feature type="domain" description="SnoaL-like" evidence="1">
    <location>
        <begin position="23"/>
        <end position="139"/>
    </location>
</feature>
<dbReference type="InterPro" id="IPR032710">
    <property type="entry name" value="NTF2-like_dom_sf"/>
</dbReference>